<gene>
    <name evidence="2" type="primary">99</name>
    <name evidence="2" type="ORF">KYLE_103</name>
</gene>
<accession>A0A514A8Q2</accession>
<proteinExistence type="predicted"/>
<dbReference type="RefSeq" id="YP_009849935.1">
    <property type="nucleotide sequence ID" value="NC_048796.1"/>
</dbReference>
<dbReference type="EMBL" id="MN038177">
    <property type="protein sequence ID" value="QDH49651.1"/>
    <property type="molecule type" value="Genomic_DNA"/>
</dbReference>
<feature type="coiled-coil region" evidence="1">
    <location>
        <begin position="18"/>
        <end position="45"/>
    </location>
</feature>
<name>A0A514A8Q2_9CAUD</name>
<reference evidence="2 3" key="1">
    <citation type="submission" date="2019-06" db="EMBL/GenBank/DDBJ databases">
        <authorList>
            <person name="Fakulujo A."/>
            <person name="Fiaz D."/>
            <person name="Garg S."/>
            <person name="Gordon G."/>
            <person name="Haider Z."/>
            <person name="Hale A."/>
            <person name="Hodges K."/>
            <person name="Jacob L."/>
            <person name="Kandil F."/>
            <person name="Kincaid V."/>
            <person name="Melchor-Guerra M."/>
            <person name="Morrelli A."/>
            <person name="Morris R."/>
            <person name="Nawaz M."/>
            <person name="Nguyen N."/>
            <person name="Omair A."/>
            <person name="Pray J."/>
            <person name="Saleem H."/>
            <person name="Saravane K."/>
            <person name="Sharma A."/>
            <person name="Singh A."/>
            <person name="Walston M."/>
            <person name="Zaman H."/>
            <person name="Puthuveetil N."/>
            <person name="Do L."/>
            <person name="Islam N."/>
            <person name="Johnson A."/>
        </authorList>
    </citation>
    <scope>NUCLEOTIDE SEQUENCE [LARGE SCALE GENOMIC DNA]</scope>
</reference>
<organism evidence="2 3">
    <name type="scientific">Pantoea phage Kyle</name>
    <dbReference type="NCBI Taxonomy" id="2589665"/>
    <lineage>
        <taxon>Viruses</taxon>
        <taxon>Duplodnaviria</taxon>
        <taxon>Heunggongvirae</taxon>
        <taxon>Uroviricota</taxon>
        <taxon>Caudoviricetes</taxon>
        <taxon>Lindbergviridae</taxon>
        <taxon>Kylevirus</taxon>
        <taxon>Kylevirus kyle</taxon>
    </lineage>
</organism>
<dbReference type="Proteomes" id="UP000319711">
    <property type="component" value="Segment"/>
</dbReference>
<dbReference type="KEGG" id="vg:55620366"/>
<protein>
    <submittedName>
        <fullName evidence="2">Uncharacterized protein</fullName>
    </submittedName>
</protein>
<evidence type="ECO:0000313" key="3">
    <source>
        <dbReference type="Proteomes" id="UP000319711"/>
    </source>
</evidence>
<sequence length="252" mass="29080">MTQVSDMYDRARQAEYECGLLRVEVNQLASRLEAAEQEHKKKVLDTLARHDEERVRWANDMQLLRERLAGVERNFHFAVAELGVSVEDFHKRYGMSAKLHQAQHVALFGLSGLQDWATKRATGQSEEAPNDEQAKNWQKGAVRRMFLPVINAVHATGAKPPSLGWHDHRPRYRAKRADELKVLERYTVWVIGSDGKEREEEREIIGINKEFRSKGGREAITVVKVYHKVAEGERGSHTNLFYPETLLWVRVK</sequence>
<dbReference type="GeneID" id="55620366"/>
<evidence type="ECO:0000256" key="1">
    <source>
        <dbReference type="SAM" id="Coils"/>
    </source>
</evidence>
<evidence type="ECO:0000313" key="2">
    <source>
        <dbReference type="EMBL" id="QDH49651.1"/>
    </source>
</evidence>
<keyword evidence="1" id="KW-0175">Coiled coil</keyword>
<keyword evidence="3" id="KW-1185">Reference proteome</keyword>